<feature type="region of interest" description="Disordered" evidence="1">
    <location>
        <begin position="689"/>
        <end position="709"/>
    </location>
</feature>
<feature type="transmembrane region" description="Helical" evidence="2">
    <location>
        <begin position="344"/>
        <end position="364"/>
    </location>
</feature>
<reference evidence="3 4" key="1">
    <citation type="submission" date="2024-02" db="EMBL/GenBank/DDBJ databases">
        <authorList>
            <person name="Chen Y."/>
            <person name="Shah S."/>
            <person name="Dougan E. K."/>
            <person name="Thang M."/>
            <person name="Chan C."/>
        </authorList>
    </citation>
    <scope>NUCLEOTIDE SEQUENCE [LARGE SCALE GENOMIC DNA]</scope>
</reference>
<comment type="caution">
    <text evidence="3">The sequence shown here is derived from an EMBL/GenBank/DDBJ whole genome shotgun (WGS) entry which is preliminary data.</text>
</comment>
<sequence length="709" mass="75482">EAAIRPSASTLTELDTLDANVATFHTALNSAPLGTDFDSKIDGIKGSATSWQCDSSGPAGDCYDRLGAGFDNICVNTATGCDFPQGELLFLNGILTAFDSEIDAVSPNLRSELSVQLDAAGTEIGSFDLDCCNDLSAAKQLKADIAASLPDVSSASSSLAGVLDDVNGIDADFAALNADAFDFNSTISTVRAELITFNSSTLLTDVADFEFIFEKEEAVFNLLFNDLGGILDQLAPDVLESIARTGTTGLQDVIIHVATQLDLADSNSTSTLGEASEFDAFATPTVTGFIENDRIQPYPSDKLCLTDECIRNSIEFYNNDDIQNIAPQELNDVVAVPVSRTTAMGTPFLIPGVILIMAFCVFFIPRCGYALACCSVCTMPFLFLIIGGVIFPFLIITADTCASVESLGVAVVEELQPFLCDTINGTINGEGFCTVEVEVSEFVNSTFELDPPALVQSVLDGCTGSSFANLLDNATAPSEPIDAVFAVLGAEAGEIVTTQLAKLLDELLPGIGVTLRPVLRSEVLQTSPDLVADLDVFSTDLNSALGCEKLNAAYLGFKDTVCCDFTQAFYWSFAGWYLIAFTLLFCGLPVGCFAATRLRNIKRSRAQLREFYERTRQTQIGQGIGRGTGYAVAVVGRLVPGGGENTEVAVAQEVDENGENKAPRARGRLAQLGASFTASSNQIRARFRRNASNPDTPQTAAVQDKDLDY</sequence>
<keyword evidence="2" id="KW-0472">Membrane</keyword>
<dbReference type="EMBL" id="CAXAMM010004729">
    <property type="protein sequence ID" value="CAK9004715.1"/>
    <property type="molecule type" value="Genomic_DNA"/>
</dbReference>
<name>A0ABP0IQ51_9DINO</name>
<evidence type="ECO:0000256" key="2">
    <source>
        <dbReference type="SAM" id="Phobius"/>
    </source>
</evidence>
<keyword evidence="2" id="KW-0812">Transmembrane</keyword>
<dbReference type="Proteomes" id="UP001642464">
    <property type="component" value="Unassembled WGS sequence"/>
</dbReference>
<feature type="transmembrane region" description="Helical" evidence="2">
    <location>
        <begin position="371"/>
        <end position="396"/>
    </location>
</feature>
<protein>
    <submittedName>
        <fullName evidence="3">Uncharacterized protein</fullName>
    </submittedName>
</protein>
<organism evidence="3 4">
    <name type="scientific">Durusdinium trenchii</name>
    <dbReference type="NCBI Taxonomy" id="1381693"/>
    <lineage>
        <taxon>Eukaryota</taxon>
        <taxon>Sar</taxon>
        <taxon>Alveolata</taxon>
        <taxon>Dinophyceae</taxon>
        <taxon>Suessiales</taxon>
        <taxon>Symbiodiniaceae</taxon>
        <taxon>Durusdinium</taxon>
    </lineage>
</organism>
<proteinExistence type="predicted"/>
<evidence type="ECO:0000313" key="4">
    <source>
        <dbReference type="Proteomes" id="UP001642464"/>
    </source>
</evidence>
<evidence type="ECO:0000256" key="1">
    <source>
        <dbReference type="SAM" id="MobiDB-lite"/>
    </source>
</evidence>
<accession>A0ABP0IQ51</accession>
<gene>
    <name evidence="3" type="ORF">SCF082_LOCUS8309</name>
</gene>
<feature type="compositionally biased region" description="Polar residues" evidence="1">
    <location>
        <begin position="690"/>
        <end position="701"/>
    </location>
</feature>
<keyword evidence="2" id="KW-1133">Transmembrane helix</keyword>
<evidence type="ECO:0000313" key="3">
    <source>
        <dbReference type="EMBL" id="CAK9004715.1"/>
    </source>
</evidence>
<feature type="transmembrane region" description="Helical" evidence="2">
    <location>
        <begin position="568"/>
        <end position="595"/>
    </location>
</feature>
<keyword evidence="4" id="KW-1185">Reference proteome</keyword>
<feature type="non-terminal residue" evidence="3">
    <location>
        <position position="1"/>
    </location>
</feature>